<evidence type="ECO:0000256" key="4">
    <source>
        <dbReference type="ARBA" id="ARBA00022679"/>
    </source>
</evidence>
<comment type="function">
    <text evidence="6">Specifically methylates the guanine in position 1835 (m2G1835) of 23S rRNA.</text>
</comment>
<dbReference type="PATRIC" id="fig|320778.3.peg.877"/>
<dbReference type="PIRSF" id="PIRSF037565">
    <property type="entry name" value="RRNA_m2G_Mtase_RsmD_prd"/>
    <property type="match status" value="1"/>
</dbReference>
<comment type="similarity">
    <text evidence="6">Belongs to the methyltransferase superfamily. RlmG family.</text>
</comment>
<evidence type="ECO:0000256" key="5">
    <source>
        <dbReference type="ARBA" id="ARBA00022691"/>
    </source>
</evidence>
<dbReference type="SUPFAM" id="SSF53335">
    <property type="entry name" value="S-adenosyl-L-methionine-dependent methyltransferases"/>
    <property type="match status" value="1"/>
</dbReference>
<dbReference type="HAMAP" id="MF_01859">
    <property type="entry name" value="23SrRNA_methyltr_G"/>
    <property type="match status" value="1"/>
</dbReference>
<evidence type="ECO:0000256" key="3">
    <source>
        <dbReference type="ARBA" id="ARBA00022603"/>
    </source>
</evidence>
<keyword evidence="5 6" id="KW-0949">S-adenosyl-L-methionine</keyword>
<dbReference type="PANTHER" id="PTHR47816">
    <property type="entry name" value="RIBOSOMAL RNA SMALL SUBUNIT METHYLTRANSFERASE C"/>
    <property type="match status" value="1"/>
</dbReference>
<comment type="subcellular location">
    <subcellularLocation>
        <location evidence="6">Cytoplasm</location>
    </subcellularLocation>
</comment>
<dbReference type="InterPro" id="IPR007848">
    <property type="entry name" value="Small_mtfrase_dom"/>
</dbReference>
<accession>A0A0J1HHJ9</accession>
<keyword evidence="3 6" id="KW-0489">Methyltransferase</keyword>
<evidence type="ECO:0000256" key="6">
    <source>
        <dbReference type="HAMAP-Rule" id="MF_01859"/>
    </source>
</evidence>
<dbReference type="PANTHER" id="PTHR47816:SF5">
    <property type="entry name" value="RIBOSOMAL RNA LARGE SUBUNIT METHYLTRANSFERASE G"/>
    <property type="match status" value="1"/>
</dbReference>
<dbReference type="InterPro" id="IPR029063">
    <property type="entry name" value="SAM-dependent_MTases_sf"/>
</dbReference>
<evidence type="ECO:0000313" key="9">
    <source>
        <dbReference type="EMBL" id="KLV11078.1"/>
    </source>
</evidence>
<keyword evidence="1 6" id="KW-0963">Cytoplasm</keyword>
<dbReference type="EMBL" id="LDOU01000004">
    <property type="protein sequence ID" value="KLV11078.1"/>
    <property type="molecule type" value="Genomic_DNA"/>
</dbReference>
<keyword evidence="2 6" id="KW-0698">rRNA processing</keyword>
<dbReference type="PROSITE" id="PS00092">
    <property type="entry name" value="N6_MTASE"/>
    <property type="match status" value="1"/>
</dbReference>
<dbReference type="Pfam" id="PF05175">
    <property type="entry name" value="MTS"/>
    <property type="match status" value="1"/>
</dbReference>
<dbReference type="GO" id="GO:0052916">
    <property type="term" value="F:23S rRNA (guanine(1835)-N(2))-methyltransferase activity"/>
    <property type="evidence" value="ECO:0007669"/>
    <property type="project" value="UniProtKB-EC"/>
</dbReference>
<gene>
    <name evidence="6" type="primary">rlmG</name>
    <name evidence="9" type="ORF">ABT57_04090</name>
</gene>
<comment type="catalytic activity">
    <reaction evidence="6">
        <text>guanosine(1835) in 23S rRNA + S-adenosyl-L-methionine = N(2)-methylguanosine(1835) in 23S rRNA + S-adenosyl-L-homocysteine + H(+)</text>
        <dbReference type="Rhea" id="RHEA:42744"/>
        <dbReference type="Rhea" id="RHEA-COMP:10217"/>
        <dbReference type="Rhea" id="RHEA-COMP:10218"/>
        <dbReference type="ChEBI" id="CHEBI:15378"/>
        <dbReference type="ChEBI" id="CHEBI:57856"/>
        <dbReference type="ChEBI" id="CHEBI:59789"/>
        <dbReference type="ChEBI" id="CHEBI:74269"/>
        <dbReference type="ChEBI" id="CHEBI:74481"/>
        <dbReference type="EC" id="2.1.1.174"/>
    </reaction>
</comment>
<protein>
    <recommendedName>
        <fullName evidence="6">Ribosomal RNA large subunit methyltransferase G</fullName>
        <ecNumber evidence="6">2.1.1.174</ecNumber>
    </recommendedName>
    <alternativeName>
        <fullName evidence="6">23S rRNA m2G1835 methyltransferase</fullName>
    </alternativeName>
    <alternativeName>
        <fullName evidence="6">rRNA (guanine-N(2)-)-methyltransferase RlmG</fullName>
    </alternativeName>
</protein>
<evidence type="ECO:0000259" key="7">
    <source>
        <dbReference type="Pfam" id="PF05175"/>
    </source>
</evidence>
<evidence type="ECO:0000256" key="1">
    <source>
        <dbReference type="ARBA" id="ARBA00022490"/>
    </source>
</evidence>
<dbReference type="Proteomes" id="UP000035909">
    <property type="component" value="Unassembled WGS sequence"/>
</dbReference>
<keyword evidence="10" id="KW-1185">Reference proteome</keyword>
<dbReference type="RefSeq" id="WP_047883916.1">
    <property type="nucleotide sequence ID" value="NZ_CP071325.1"/>
</dbReference>
<proteinExistence type="inferred from homology"/>
<comment type="caution">
    <text evidence="9">The sequence shown here is derived from an EMBL/GenBank/DDBJ whole genome shotgun (WGS) entry which is preliminary data.</text>
</comment>
<dbReference type="AlphaFoldDB" id="A0A0J1HHJ9"/>
<feature type="domain" description="Methyltransferase small" evidence="7">
    <location>
        <begin position="201"/>
        <end position="373"/>
    </location>
</feature>
<feature type="domain" description="RlmG N-terminal" evidence="8">
    <location>
        <begin position="3"/>
        <end position="182"/>
    </location>
</feature>
<dbReference type="InterPro" id="IPR017237">
    <property type="entry name" value="RLMG"/>
</dbReference>
<dbReference type="OrthoDB" id="29650at2"/>
<dbReference type="GO" id="GO:0005737">
    <property type="term" value="C:cytoplasm"/>
    <property type="evidence" value="ECO:0007669"/>
    <property type="project" value="UniProtKB-SubCell"/>
</dbReference>
<dbReference type="Pfam" id="PF26049">
    <property type="entry name" value="RLMG_N"/>
    <property type="match status" value="1"/>
</dbReference>
<keyword evidence="4 6" id="KW-0808">Transferase</keyword>
<dbReference type="STRING" id="320778.ABT57_04090"/>
<organism evidence="9 10">
    <name type="scientific">Photobacterium ganghwense</name>
    <dbReference type="NCBI Taxonomy" id="320778"/>
    <lineage>
        <taxon>Bacteria</taxon>
        <taxon>Pseudomonadati</taxon>
        <taxon>Pseudomonadota</taxon>
        <taxon>Gammaproteobacteria</taxon>
        <taxon>Vibrionales</taxon>
        <taxon>Vibrionaceae</taxon>
        <taxon>Photobacterium</taxon>
    </lineage>
</organism>
<dbReference type="InterPro" id="IPR002052">
    <property type="entry name" value="DNA_methylase_N6_adenine_CS"/>
</dbReference>
<dbReference type="EC" id="2.1.1.174" evidence="6"/>
<dbReference type="Gene3D" id="3.40.50.150">
    <property type="entry name" value="Vaccinia Virus protein VP39"/>
    <property type="match status" value="2"/>
</dbReference>
<dbReference type="InterPro" id="IPR046977">
    <property type="entry name" value="RsmC/RlmG"/>
</dbReference>
<dbReference type="GO" id="GO:0003676">
    <property type="term" value="F:nucleic acid binding"/>
    <property type="evidence" value="ECO:0007669"/>
    <property type="project" value="InterPro"/>
</dbReference>
<dbReference type="InterPro" id="IPR058679">
    <property type="entry name" value="RlmG_N"/>
</dbReference>
<reference evidence="9 10" key="1">
    <citation type="submission" date="2015-05" db="EMBL/GenBank/DDBJ databases">
        <title>Photobacterium galathea sp. nov.</title>
        <authorList>
            <person name="Machado H."/>
            <person name="Gram L."/>
        </authorList>
    </citation>
    <scope>NUCLEOTIDE SEQUENCE [LARGE SCALE GENOMIC DNA]</scope>
    <source>
        <strain evidence="9 10">DSM 22954</strain>
    </source>
</reference>
<name>A0A0J1HHJ9_9GAMM</name>
<dbReference type="CDD" id="cd02440">
    <property type="entry name" value="AdoMet_MTases"/>
    <property type="match status" value="1"/>
</dbReference>
<evidence type="ECO:0000259" key="8">
    <source>
        <dbReference type="Pfam" id="PF26049"/>
    </source>
</evidence>
<evidence type="ECO:0000256" key="2">
    <source>
        <dbReference type="ARBA" id="ARBA00022552"/>
    </source>
</evidence>
<evidence type="ECO:0000313" key="10">
    <source>
        <dbReference type="Proteomes" id="UP000035909"/>
    </source>
</evidence>
<sequence length="376" mass="41477">MKPELTLHGRTLTLQRYPVRNKETLQAWDAADEYLINHITESDITLDPARPVLIMNDSFGALTCWFAAQSPVCSMTDSHIAKLATEANLADNQLPSVTVTDCLADLPANPQLVLLKLPKSNRLLVWQLQQLCQHLPADCIVIAAAKAKEIHTSTLKLFEKHLGETKTSLAVKKARLIFCQPDVSQAAPLPPPLTWDVPEHNLTLTNHANVFSGDSLDIGARLLLEHIPANPVYKDIIDLGCGNGVIGIKAAQLNPQATVTCIDESYMAVASCRENADRNLDNPAQLIAKVNNCLDDFPADSADLVLCNPPFHQQNTITDHIAWQMFRDARHTLRNQGALIVIGNRHLGYGEKLKRLFGNVSVVAQNNKFVIYQSVK</sequence>